<feature type="transmembrane region" description="Helical" evidence="2">
    <location>
        <begin position="46"/>
        <end position="69"/>
    </location>
</feature>
<keyword evidence="2" id="KW-0812">Transmembrane</keyword>
<dbReference type="Proteomes" id="UP000298663">
    <property type="component" value="Unassembled WGS sequence"/>
</dbReference>
<evidence type="ECO:0000256" key="1">
    <source>
        <dbReference type="SAM" id="MobiDB-lite"/>
    </source>
</evidence>
<keyword evidence="4" id="KW-1185">Reference proteome</keyword>
<feature type="region of interest" description="Disordered" evidence="1">
    <location>
        <begin position="16"/>
        <end position="40"/>
    </location>
</feature>
<name>A0A4U5LUW9_STECR</name>
<reference evidence="3 4" key="2">
    <citation type="journal article" date="2019" name="G3 (Bethesda)">
        <title>Hybrid Assembly of the Genome of the Entomopathogenic Nematode Steinernema carpocapsae Identifies the X-Chromosome.</title>
        <authorList>
            <person name="Serra L."/>
            <person name="Macchietto M."/>
            <person name="Macias-Munoz A."/>
            <person name="McGill C.J."/>
            <person name="Rodriguez I.M."/>
            <person name="Rodriguez B."/>
            <person name="Murad R."/>
            <person name="Mortazavi A."/>
        </authorList>
    </citation>
    <scope>NUCLEOTIDE SEQUENCE [LARGE SCALE GENOMIC DNA]</scope>
    <source>
        <strain evidence="3 4">ALL</strain>
    </source>
</reference>
<dbReference type="AlphaFoldDB" id="A0A4U5LUW9"/>
<evidence type="ECO:0000313" key="3">
    <source>
        <dbReference type="EMBL" id="TKR59924.1"/>
    </source>
</evidence>
<organism evidence="3 4">
    <name type="scientific">Steinernema carpocapsae</name>
    <name type="common">Entomopathogenic nematode</name>
    <dbReference type="NCBI Taxonomy" id="34508"/>
    <lineage>
        <taxon>Eukaryota</taxon>
        <taxon>Metazoa</taxon>
        <taxon>Ecdysozoa</taxon>
        <taxon>Nematoda</taxon>
        <taxon>Chromadorea</taxon>
        <taxon>Rhabditida</taxon>
        <taxon>Tylenchina</taxon>
        <taxon>Panagrolaimomorpha</taxon>
        <taxon>Strongyloidoidea</taxon>
        <taxon>Steinernematidae</taxon>
        <taxon>Steinernema</taxon>
    </lineage>
</organism>
<keyword evidence="2" id="KW-1133">Transmembrane helix</keyword>
<evidence type="ECO:0000256" key="2">
    <source>
        <dbReference type="SAM" id="Phobius"/>
    </source>
</evidence>
<comment type="caution">
    <text evidence="3">The sequence shown here is derived from an EMBL/GenBank/DDBJ whole genome shotgun (WGS) entry which is preliminary data.</text>
</comment>
<gene>
    <name evidence="3" type="ORF">L596_029531</name>
</gene>
<reference evidence="3 4" key="1">
    <citation type="journal article" date="2015" name="Genome Biol.">
        <title>Comparative genomics of Steinernema reveals deeply conserved gene regulatory networks.</title>
        <authorList>
            <person name="Dillman A.R."/>
            <person name="Macchietto M."/>
            <person name="Porter C.F."/>
            <person name="Rogers A."/>
            <person name="Williams B."/>
            <person name="Antoshechkin I."/>
            <person name="Lee M.M."/>
            <person name="Goodwin Z."/>
            <person name="Lu X."/>
            <person name="Lewis E.E."/>
            <person name="Goodrich-Blair H."/>
            <person name="Stock S.P."/>
            <person name="Adams B.J."/>
            <person name="Sternberg P.W."/>
            <person name="Mortazavi A."/>
        </authorList>
    </citation>
    <scope>NUCLEOTIDE SEQUENCE [LARGE SCALE GENOMIC DNA]</scope>
    <source>
        <strain evidence="3 4">ALL</strain>
    </source>
</reference>
<evidence type="ECO:0000313" key="4">
    <source>
        <dbReference type="Proteomes" id="UP000298663"/>
    </source>
</evidence>
<proteinExistence type="predicted"/>
<dbReference type="EMBL" id="AZBU02000012">
    <property type="protein sequence ID" value="TKR59924.1"/>
    <property type="molecule type" value="Genomic_DNA"/>
</dbReference>
<keyword evidence="2" id="KW-0472">Membrane</keyword>
<protein>
    <submittedName>
        <fullName evidence="3">Uncharacterized protein</fullName>
    </submittedName>
</protein>
<accession>A0A4U5LUW9</accession>
<sequence length="84" mass="8987">MWQSDIVQGMCIVQASDSPSSTEDPNSSTDHPSPVNTSLNSNSSPALFSALGAITVVFVTFLVVFLTFLRFDSILAISHNVNVI</sequence>